<reference evidence="3 4" key="1">
    <citation type="submission" date="2019-04" db="EMBL/GenBank/DDBJ databases">
        <title>Friends and foes A comparative genomics study of 23 Aspergillus species from section Flavi.</title>
        <authorList>
            <consortium name="DOE Joint Genome Institute"/>
            <person name="Kjaerbolling I."/>
            <person name="Vesth T."/>
            <person name="Frisvad J.C."/>
            <person name="Nybo J.L."/>
            <person name="Theobald S."/>
            <person name="Kildgaard S."/>
            <person name="Isbrandt T."/>
            <person name="Kuo A."/>
            <person name="Sato A."/>
            <person name="Lyhne E.K."/>
            <person name="Kogle M.E."/>
            <person name="Wiebenga A."/>
            <person name="Kun R.S."/>
            <person name="Lubbers R.J."/>
            <person name="Makela M.R."/>
            <person name="Barry K."/>
            <person name="Chovatia M."/>
            <person name="Clum A."/>
            <person name="Daum C."/>
            <person name="Haridas S."/>
            <person name="He G."/>
            <person name="LaButti K."/>
            <person name="Lipzen A."/>
            <person name="Mondo S."/>
            <person name="Riley R."/>
            <person name="Salamov A."/>
            <person name="Simmons B.A."/>
            <person name="Magnuson J.K."/>
            <person name="Henrissat B."/>
            <person name="Mortensen U.H."/>
            <person name="Larsen T.O."/>
            <person name="Devries R.P."/>
            <person name="Grigoriev I.V."/>
            <person name="Machida M."/>
            <person name="Baker S.E."/>
            <person name="Andersen M.R."/>
        </authorList>
    </citation>
    <scope>NUCLEOTIDE SEQUENCE [LARGE SCALE GENOMIC DNA]</scope>
    <source>
        <strain evidence="3 4">CBS 117626</strain>
    </source>
</reference>
<keyword evidence="4" id="KW-1185">Reference proteome</keyword>
<dbReference type="InterPro" id="IPR049192">
    <property type="entry name" value="DUF4246_C"/>
</dbReference>
<dbReference type="PANTHER" id="PTHR33119">
    <property type="entry name" value="IFI3P"/>
    <property type="match status" value="1"/>
</dbReference>
<dbReference type="InterPro" id="IPR049207">
    <property type="entry name" value="DUF4246_N"/>
</dbReference>
<feature type="domain" description="DUF4246" evidence="1">
    <location>
        <begin position="100"/>
        <end position="544"/>
    </location>
</feature>
<evidence type="ECO:0000313" key="4">
    <source>
        <dbReference type="Proteomes" id="UP000326950"/>
    </source>
</evidence>
<dbReference type="Pfam" id="PF21666">
    <property type="entry name" value="DUF4246_N"/>
    <property type="match status" value="1"/>
</dbReference>
<evidence type="ECO:0000259" key="1">
    <source>
        <dbReference type="Pfam" id="PF14033"/>
    </source>
</evidence>
<accession>A0A5N6V0P8</accession>
<dbReference type="AlphaFoldDB" id="A0A5N6V0P8"/>
<dbReference type="EMBL" id="ML738608">
    <property type="protein sequence ID" value="KAE8164447.1"/>
    <property type="molecule type" value="Genomic_DNA"/>
</dbReference>
<sequence>MGQDRVIFPGFGQPLNDDLPTIEKEGPYKGQRRRFPHALRDSCYSVGVSVRERRMLDFINKITDKPEWERKVFDEDIVSKWRSEACVHSEELDDYYLSAAMFDYCLEELRDKAAYFKDSQMVSVYDSETAIVKSDIAVSSILNESLRNNVRILENVPEHLKDWHPGSDHKVLDLLHPSLFPLIHGRSRALPYGTVPLDDCTRFAGEGEVVVPEFDGYRIVQREDIPLPEWGHYQWLPSNVEFDKDGTPKIVSYINNLHPRQHKKLYGTLEQFVAAAIPLWNECLSWDHTRLRIEFRGGSDQDFYIPDGATFTPDEDDVDSPEQVRPYTFQEAYEDEDISATYAFEKWVRKTRVFTEREPEPFRSRRQWEENVEHHAVDLQAQFATSGMQVIFKLANIHLTPEEPEYDGGTWHIEGAMNEHIVATALYYYDEENITPSHLEFRQSMDADDFMYRLPQGEYASTEIFYGIENEEVAVQMLGSVVTKPGRLLAFPNVLQHRVQSFELADATKPGHRKILAMFLVDPYIRILSTANVPPQRKDWWTEEVRKVPPFGSLPLELFNMIIDEVRDFPLDWEEAVDVRQALMDERGALIDHTNDEIEEVCHNYIDCIQTYLDSN</sequence>
<name>A0A5N6V0P8_ASPTM</name>
<protein>
    <submittedName>
        <fullName evidence="3">Uncharacterized protein</fullName>
    </submittedName>
</protein>
<dbReference type="Pfam" id="PF14033">
    <property type="entry name" value="DUF4246"/>
    <property type="match status" value="1"/>
</dbReference>
<organism evidence="3 4">
    <name type="scientific">Aspergillus tamarii</name>
    <dbReference type="NCBI Taxonomy" id="41984"/>
    <lineage>
        <taxon>Eukaryota</taxon>
        <taxon>Fungi</taxon>
        <taxon>Dikarya</taxon>
        <taxon>Ascomycota</taxon>
        <taxon>Pezizomycotina</taxon>
        <taxon>Eurotiomycetes</taxon>
        <taxon>Eurotiomycetidae</taxon>
        <taxon>Eurotiales</taxon>
        <taxon>Aspergillaceae</taxon>
        <taxon>Aspergillus</taxon>
        <taxon>Aspergillus subgen. Circumdati</taxon>
    </lineage>
</organism>
<proteinExistence type="predicted"/>
<gene>
    <name evidence="3" type="ORF">BDV40DRAFT_114064</name>
</gene>
<feature type="domain" description="DUF4246" evidence="2">
    <location>
        <begin position="9"/>
        <end position="84"/>
    </location>
</feature>
<evidence type="ECO:0000313" key="3">
    <source>
        <dbReference type="EMBL" id="KAE8164447.1"/>
    </source>
</evidence>
<dbReference type="Proteomes" id="UP000326950">
    <property type="component" value="Unassembled WGS sequence"/>
</dbReference>
<dbReference type="InterPro" id="IPR025340">
    <property type="entry name" value="DUF4246"/>
</dbReference>
<evidence type="ECO:0000259" key="2">
    <source>
        <dbReference type="Pfam" id="PF21666"/>
    </source>
</evidence>
<dbReference type="PANTHER" id="PTHR33119:SF1">
    <property type="entry name" value="FE2OG DIOXYGENASE DOMAIN-CONTAINING PROTEIN"/>
    <property type="match status" value="1"/>
</dbReference>
<dbReference type="OrthoDB" id="415532at2759"/>